<sequence>MDLQLAGKRVLVTGASKGIGLAIVRAFQAEGASVAATARRTTPELESTGAAFFAADLATKDGPRQLVEAVLASTGGLDVLVNNAGGGEMPDGVLTDTFNGGDEVWAAAFDLNLSAAVRVTRAALPALVATGNAAVVNISSDSARRVATDTPLPYIAAKAALNAFSRVLAERVAASGVRVNVVSPSATRTDILTSKDGYAARVADSLGIDHDTLLMNMPKQLGMLTETLIDPAEIARAVVLMASPAMPSTIGANWAIDAGATKVA</sequence>
<dbReference type="CDD" id="cd05233">
    <property type="entry name" value="SDR_c"/>
    <property type="match status" value="1"/>
</dbReference>
<proteinExistence type="inferred from homology"/>
<accession>A0ABX2F6G3</accession>
<name>A0ABX2F6G3_9PSEU</name>
<dbReference type="Proteomes" id="UP000763557">
    <property type="component" value="Unassembled WGS sequence"/>
</dbReference>
<dbReference type="Pfam" id="PF00106">
    <property type="entry name" value="adh_short"/>
    <property type="match status" value="1"/>
</dbReference>
<organism evidence="3 4">
    <name type="scientific">Kibdelosporangium persicum</name>
    <dbReference type="NCBI Taxonomy" id="2698649"/>
    <lineage>
        <taxon>Bacteria</taxon>
        <taxon>Bacillati</taxon>
        <taxon>Actinomycetota</taxon>
        <taxon>Actinomycetes</taxon>
        <taxon>Pseudonocardiales</taxon>
        <taxon>Pseudonocardiaceae</taxon>
        <taxon>Kibdelosporangium</taxon>
    </lineage>
</organism>
<dbReference type="PRINTS" id="PR00081">
    <property type="entry name" value="GDHRDH"/>
</dbReference>
<evidence type="ECO:0000256" key="1">
    <source>
        <dbReference type="ARBA" id="ARBA00006484"/>
    </source>
</evidence>
<dbReference type="Gene3D" id="3.40.50.720">
    <property type="entry name" value="NAD(P)-binding Rossmann-like Domain"/>
    <property type="match status" value="1"/>
</dbReference>
<gene>
    <name evidence="3" type="ORF">GC106_37510</name>
</gene>
<dbReference type="InterPro" id="IPR050259">
    <property type="entry name" value="SDR"/>
</dbReference>
<comment type="similarity">
    <text evidence="1 2">Belongs to the short-chain dehydrogenases/reductases (SDR) family.</text>
</comment>
<evidence type="ECO:0000313" key="4">
    <source>
        <dbReference type="Proteomes" id="UP000763557"/>
    </source>
</evidence>
<protein>
    <submittedName>
        <fullName evidence="3">Short-subunit dehydrogenase</fullName>
    </submittedName>
</protein>
<reference evidence="3 4" key="1">
    <citation type="submission" date="2020-01" db="EMBL/GenBank/DDBJ databases">
        <title>Kibdelosporangium persica a novel Actinomycetes from a hot desert in Iran.</title>
        <authorList>
            <person name="Safaei N."/>
            <person name="Zaburannyi N."/>
            <person name="Mueller R."/>
            <person name="Wink J."/>
        </authorList>
    </citation>
    <scope>NUCLEOTIDE SEQUENCE [LARGE SCALE GENOMIC DNA]</scope>
    <source>
        <strain evidence="3 4">4NS15</strain>
    </source>
</reference>
<dbReference type="InterPro" id="IPR002347">
    <property type="entry name" value="SDR_fam"/>
</dbReference>
<evidence type="ECO:0000313" key="3">
    <source>
        <dbReference type="EMBL" id="NRN66526.1"/>
    </source>
</evidence>
<dbReference type="EMBL" id="JAAATY010000010">
    <property type="protein sequence ID" value="NRN66526.1"/>
    <property type="molecule type" value="Genomic_DNA"/>
</dbReference>
<dbReference type="RefSeq" id="WP_173132688.1">
    <property type="nucleotide sequence ID" value="NZ_CBCSGW010000003.1"/>
</dbReference>
<dbReference type="PANTHER" id="PTHR42879">
    <property type="entry name" value="3-OXOACYL-(ACYL-CARRIER-PROTEIN) REDUCTASE"/>
    <property type="match status" value="1"/>
</dbReference>
<dbReference type="PRINTS" id="PR00080">
    <property type="entry name" value="SDRFAMILY"/>
</dbReference>
<dbReference type="SUPFAM" id="SSF51735">
    <property type="entry name" value="NAD(P)-binding Rossmann-fold domains"/>
    <property type="match status" value="1"/>
</dbReference>
<keyword evidence="4" id="KW-1185">Reference proteome</keyword>
<evidence type="ECO:0000256" key="2">
    <source>
        <dbReference type="RuleBase" id="RU000363"/>
    </source>
</evidence>
<dbReference type="InterPro" id="IPR036291">
    <property type="entry name" value="NAD(P)-bd_dom_sf"/>
</dbReference>
<comment type="caution">
    <text evidence="3">The sequence shown here is derived from an EMBL/GenBank/DDBJ whole genome shotgun (WGS) entry which is preliminary data.</text>
</comment>